<evidence type="ECO:0000313" key="3">
    <source>
        <dbReference type="Proteomes" id="UP001066276"/>
    </source>
</evidence>
<evidence type="ECO:0000256" key="1">
    <source>
        <dbReference type="SAM" id="MobiDB-lite"/>
    </source>
</evidence>
<dbReference type="EMBL" id="JANPWB010000010">
    <property type="protein sequence ID" value="KAJ1137664.1"/>
    <property type="molecule type" value="Genomic_DNA"/>
</dbReference>
<sequence length="101" mass="11450">MSSGSYLPDSVRRLGCEGIQGPDEERRDNPVDKEGIAAGINDRNHIAYYTLMEPKEFCKERALNEGRNASMVDIYIALQAYEKVKRLQETTEKDNPEVQDA</sequence>
<reference evidence="2" key="1">
    <citation type="journal article" date="2022" name="bioRxiv">
        <title>Sequencing and chromosome-scale assembly of the giantPleurodeles waltlgenome.</title>
        <authorList>
            <person name="Brown T."/>
            <person name="Elewa A."/>
            <person name="Iarovenko S."/>
            <person name="Subramanian E."/>
            <person name="Araus A.J."/>
            <person name="Petzold A."/>
            <person name="Susuki M."/>
            <person name="Suzuki K.-i.T."/>
            <person name="Hayashi T."/>
            <person name="Toyoda A."/>
            <person name="Oliveira C."/>
            <person name="Osipova E."/>
            <person name="Leigh N.D."/>
            <person name="Simon A."/>
            <person name="Yun M.H."/>
        </authorList>
    </citation>
    <scope>NUCLEOTIDE SEQUENCE</scope>
    <source>
        <strain evidence="2">20211129_DDA</strain>
        <tissue evidence="2">Liver</tissue>
    </source>
</reference>
<keyword evidence="3" id="KW-1185">Reference proteome</keyword>
<accession>A0AAV7QDG5</accession>
<organism evidence="2 3">
    <name type="scientific">Pleurodeles waltl</name>
    <name type="common">Iberian ribbed newt</name>
    <dbReference type="NCBI Taxonomy" id="8319"/>
    <lineage>
        <taxon>Eukaryota</taxon>
        <taxon>Metazoa</taxon>
        <taxon>Chordata</taxon>
        <taxon>Craniata</taxon>
        <taxon>Vertebrata</taxon>
        <taxon>Euteleostomi</taxon>
        <taxon>Amphibia</taxon>
        <taxon>Batrachia</taxon>
        <taxon>Caudata</taxon>
        <taxon>Salamandroidea</taxon>
        <taxon>Salamandridae</taxon>
        <taxon>Pleurodelinae</taxon>
        <taxon>Pleurodeles</taxon>
    </lineage>
</organism>
<dbReference type="AlphaFoldDB" id="A0AAV7QDG5"/>
<dbReference type="Proteomes" id="UP001066276">
    <property type="component" value="Chromosome 6"/>
</dbReference>
<proteinExistence type="predicted"/>
<gene>
    <name evidence="2" type="ORF">NDU88_004062</name>
</gene>
<feature type="region of interest" description="Disordered" evidence="1">
    <location>
        <begin position="1"/>
        <end position="36"/>
    </location>
</feature>
<evidence type="ECO:0000313" key="2">
    <source>
        <dbReference type="EMBL" id="KAJ1137664.1"/>
    </source>
</evidence>
<protein>
    <submittedName>
        <fullName evidence="2">Uncharacterized protein</fullName>
    </submittedName>
</protein>
<comment type="caution">
    <text evidence="2">The sequence shown here is derived from an EMBL/GenBank/DDBJ whole genome shotgun (WGS) entry which is preliminary data.</text>
</comment>
<feature type="compositionally biased region" description="Basic and acidic residues" evidence="1">
    <location>
        <begin position="23"/>
        <end position="35"/>
    </location>
</feature>
<name>A0AAV7QDG5_PLEWA</name>